<protein>
    <recommendedName>
        <fullName evidence="2">CRISPR system single-strand-specific deoxyribonuclease Cas10/Csm1 (subtype III-A)</fullName>
    </recommendedName>
    <alternativeName>
        <fullName evidence="11">Cyclic oligoadenylate synthase</fullName>
    </alternativeName>
</protein>
<dbReference type="NCBIfam" id="TIGR02578">
    <property type="entry name" value="cas_TM1811_Csm1"/>
    <property type="match status" value="1"/>
</dbReference>
<dbReference type="EMBL" id="CP134501">
    <property type="protein sequence ID" value="WNF33862.1"/>
    <property type="molecule type" value="Genomic_DNA"/>
</dbReference>
<keyword evidence="9" id="KW-0067">ATP-binding</keyword>
<feature type="domain" description="GGDEF" evidence="12">
    <location>
        <begin position="509"/>
        <end position="652"/>
    </location>
</feature>
<evidence type="ECO:0000256" key="1">
    <source>
        <dbReference type="ARBA" id="ARBA00005700"/>
    </source>
</evidence>
<keyword evidence="5" id="KW-0547">Nucleotide-binding</keyword>
<evidence type="ECO:0000256" key="7">
    <source>
        <dbReference type="ARBA" id="ARBA00022801"/>
    </source>
</evidence>
<dbReference type="GeneID" id="301125112"/>
<dbReference type="InterPro" id="IPR054767">
    <property type="entry name" value="Cas10-Cmr2_palm2"/>
</dbReference>
<evidence type="ECO:0000313" key="14">
    <source>
        <dbReference type="Proteomes" id="UP001303701"/>
    </source>
</evidence>
<keyword evidence="7" id="KW-0378">Hydrolase</keyword>
<evidence type="ECO:0000256" key="9">
    <source>
        <dbReference type="ARBA" id="ARBA00022840"/>
    </source>
</evidence>
<accession>A0ABY9WF68</accession>
<keyword evidence="6" id="KW-0255">Endonuclease</keyword>
<dbReference type="InterPro" id="IPR043128">
    <property type="entry name" value="Rev_trsase/Diguanyl_cyclase"/>
</dbReference>
<gene>
    <name evidence="13" type="primary">cas10</name>
    <name evidence="13" type="ORF">RI196_04020</name>
</gene>
<name>A0ABY9WF68_9BACI</name>
<evidence type="ECO:0000256" key="2">
    <source>
        <dbReference type="ARBA" id="ARBA00014333"/>
    </source>
</evidence>
<evidence type="ECO:0000256" key="5">
    <source>
        <dbReference type="ARBA" id="ARBA00022741"/>
    </source>
</evidence>
<dbReference type="PROSITE" id="PS50887">
    <property type="entry name" value="GGDEF"/>
    <property type="match status" value="1"/>
</dbReference>
<comment type="similarity">
    <text evidence="1">Belongs to the CRISPR-associated Cas10/Csm1 family.</text>
</comment>
<dbReference type="InterPro" id="IPR000160">
    <property type="entry name" value="GGDEF_dom"/>
</dbReference>
<reference evidence="13 14" key="1">
    <citation type="submission" date="2023-09" db="EMBL/GenBank/DDBJ databases">
        <title>Different Types of Thermotolerant Ring-Cleaving Dioxygenases derived from Aeribacillus composti HB-1 applied for multiple aromatic hydrocarbons removal.</title>
        <authorList>
            <person name="Cao L."/>
            <person name="Li M."/>
            <person name="Ma T."/>
        </authorList>
    </citation>
    <scope>NUCLEOTIDE SEQUENCE [LARGE SCALE GENOMIC DNA]</scope>
    <source>
        <strain evidence="13 14">HB-1</strain>
    </source>
</reference>
<sequence>MDKHQMENHIWLASLFHYLYPMFIEKKLIDDSDTETLYMQTIHSLSNKNRFFQKYYQNLSSDQSNISIINFFVRRASQLSTLEYGIHDGTKVNNFVPLQSIFSNLFDQQQKKSFMYPLKPLELSNILPSENVHSDSIGQLFSSFLKELEKIHKKEQLLFLLEKYFWSVADANTVDISLYDLMKTNAAIACSLYKQYEKGYLDIKEFNESSDRSTKQFMLIHGDVSGIQNFIFNIPSKGAAKSLKGRSVYISLLSDVIVRYILDELELHSTSLLYNGGGNFFILAPYCQQEKFVSIREKILQHLLEGHDGEIYFAIDFVPVSMADFQDFSSVWESSKTKTSRLKKRKWSELGLESKFKEIFGPLDKGNDESHVCKVCGSFGSKRPINEEFFDDDDSMAVCTMCKSFINLTNELRDAAYLVFRKATSNDLDYNTYQDMFRQFGYDISFYSNMNQYSPNKQEQWYKINDTNFVEDHCDGFQFGAYFLPQGKDGQVTFEELSQRAIVNGRGDAKLAHLKLDVDNLGMIFGQGLGERSSISRVSVLSRMLGLYFGGYINQLIEEHRWQEKLYVVFSGGDDTYVVGTWKDVFAFAEKFYQDFRLFTCQNRYITFSAGMNVFSYQFPVTRAADITENSLEAAKKASGISNGNFPPIKNKVSLMGEVFNWEEFKQVKEIESILEKMVIEYDNRSVLYKVNKSTLGFKHILKDSTQGKFQHVKFWRLYYYLRDIKKNYNYRCKKFGKEAAGEDYVEQLVHQYRQIVVHNLFHSKERDQIRKIMIIPVAVKWAELATRKAEEENE</sequence>
<dbReference type="RefSeq" id="WP_311066964.1">
    <property type="nucleotide sequence ID" value="NZ_CP134501.1"/>
</dbReference>
<keyword evidence="10" id="KW-0051">Antiviral defense</keyword>
<dbReference type="Proteomes" id="UP001303701">
    <property type="component" value="Chromosome"/>
</dbReference>
<proteinExistence type="inferred from homology"/>
<evidence type="ECO:0000259" key="12">
    <source>
        <dbReference type="PROSITE" id="PS50887"/>
    </source>
</evidence>
<evidence type="ECO:0000256" key="11">
    <source>
        <dbReference type="ARBA" id="ARBA00032922"/>
    </source>
</evidence>
<dbReference type="InterPro" id="IPR052117">
    <property type="entry name" value="Cas10/Csm1_subtype-III-A"/>
</dbReference>
<keyword evidence="14" id="KW-1185">Reference proteome</keyword>
<dbReference type="Pfam" id="PF18211">
    <property type="entry name" value="Csm1_B"/>
    <property type="match status" value="1"/>
</dbReference>
<keyword evidence="8" id="KW-0269">Exonuclease</keyword>
<keyword evidence="3" id="KW-0808">Transferase</keyword>
<dbReference type="InterPro" id="IPR013408">
    <property type="entry name" value="Cas10/Csm1"/>
</dbReference>
<dbReference type="Pfam" id="PF22335">
    <property type="entry name" value="Cas10-Cmr2_palm2"/>
    <property type="match status" value="1"/>
</dbReference>
<evidence type="ECO:0000256" key="10">
    <source>
        <dbReference type="ARBA" id="ARBA00023118"/>
    </source>
</evidence>
<evidence type="ECO:0000256" key="6">
    <source>
        <dbReference type="ARBA" id="ARBA00022759"/>
    </source>
</evidence>
<dbReference type="InterPro" id="IPR041062">
    <property type="entry name" value="Csm1_B"/>
</dbReference>
<evidence type="ECO:0000256" key="8">
    <source>
        <dbReference type="ARBA" id="ARBA00022839"/>
    </source>
</evidence>
<evidence type="ECO:0000256" key="3">
    <source>
        <dbReference type="ARBA" id="ARBA00022679"/>
    </source>
</evidence>
<dbReference type="Gene3D" id="3.30.70.270">
    <property type="match status" value="1"/>
</dbReference>
<evidence type="ECO:0000313" key="13">
    <source>
        <dbReference type="EMBL" id="WNF33862.1"/>
    </source>
</evidence>
<organism evidence="13 14">
    <name type="scientific">Aeribacillus composti</name>
    <dbReference type="NCBI Taxonomy" id="1868734"/>
    <lineage>
        <taxon>Bacteria</taxon>
        <taxon>Bacillati</taxon>
        <taxon>Bacillota</taxon>
        <taxon>Bacilli</taxon>
        <taxon>Bacillales</taxon>
        <taxon>Bacillaceae</taxon>
        <taxon>Aeribacillus</taxon>
    </lineage>
</organism>
<keyword evidence="4" id="KW-0540">Nuclease</keyword>
<dbReference type="PANTHER" id="PTHR36528">
    <property type="entry name" value="CRISPR SYSTEM SINGLE-STRAND-SPECIFIC DEOXYRIBONUCLEASE CAS10/CSM1 (SUBTYPE III-A)"/>
    <property type="match status" value="1"/>
</dbReference>
<dbReference type="PANTHER" id="PTHR36528:SF1">
    <property type="entry name" value="CRISPR SYSTEM SINGLE-STRAND-SPECIFIC DEOXYRIBONUCLEASE CAS10_CSM1 (SUBTYPE III-A)"/>
    <property type="match status" value="1"/>
</dbReference>
<evidence type="ECO:0000256" key="4">
    <source>
        <dbReference type="ARBA" id="ARBA00022722"/>
    </source>
</evidence>